<dbReference type="Gene3D" id="2.170.16.10">
    <property type="entry name" value="Hedgehog/Intein (Hint) domain"/>
    <property type="match status" value="1"/>
</dbReference>
<dbReference type="InterPro" id="IPR030934">
    <property type="entry name" value="Intein_C"/>
</dbReference>
<evidence type="ECO:0000256" key="1">
    <source>
        <dbReference type="SAM" id="MobiDB-lite"/>
    </source>
</evidence>
<feature type="compositionally biased region" description="Polar residues" evidence="1">
    <location>
        <begin position="52"/>
        <end position="66"/>
    </location>
</feature>
<evidence type="ECO:0000259" key="2">
    <source>
        <dbReference type="SMART" id="SM00306"/>
    </source>
</evidence>
<dbReference type="AlphaFoldDB" id="A0A1H0VC48"/>
<sequence length="283" mass="29527">MKPGVSVIQTVAEEAVSDFANSQVPGLGDALSLLGPSKKRGNGAAKDAGHSGRNSAGASCPTPLSRNSFTGDTTVLMADGSRKPIQDIRLGDKVLATNPLTGETAAKEVTDVRSYKTDATLYEVHVGTDSGVGKIVATDEHPFWVTTVGRWIGTEDLKPGYRFLTADNRPATMLGKRTFAGSKLVYNLTVDGLHTYFVGAAGRKAAAADLLVHNEDPEISIASTCDIPGLQRAVDEMTSKMGARAREGTTVGGLLVSTGSGLMGLYAVGATGEISEKQMKLAE</sequence>
<dbReference type="Pfam" id="PF07591">
    <property type="entry name" value="PT-HINT"/>
    <property type="match status" value="1"/>
</dbReference>
<gene>
    <name evidence="3" type="ORF">SAMN05421507_1142</name>
</gene>
<dbReference type="CDD" id="cd00081">
    <property type="entry name" value="Hint"/>
    <property type="match status" value="1"/>
</dbReference>
<evidence type="ECO:0000313" key="4">
    <source>
        <dbReference type="Proteomes" id="UP000199691"/>
    </source>
</evidence>
<name>A0A1H0VC48_9PSEU</name>
<dbReference type="InterPro" id="IPR003587">
    <property type="entry name" value="Hint_dom_N"/>
</dbReference>
<evidence type="ECO:0000313" key="3">
    <source>
        <dbReference type="EMBL" id="SDP75788.1"/>
    </source>
</evidence>
<organism evidence="3 4">
    <name type="scientific">Lentzea jiangxiensis</name>
    <dbReference type="NCBI Taxonomy" id="641025"/>
    <lineage>
        <taxon>Bacteria</taxon>
        <taxon>Bacillati</taxon>
        <taxon>Actinomycetota</taxon>
        <taxon>Actinomycetes</taxon>
        <taxon>Pseudonocardiales</taxon>
        <taxon>Pseudonocardiaceae</taxon>
        <taxon>Lentzea</taxon>
    </lineage>
</organism>
<proteinExistence type="predicted"/>
<dbReference type="InterPro" id="IPR036844">
    <property type="entry name" value="Hint_dom_sf"/>
</dbReference>
<dbReference type="GO" id="GO:0016539">
    <property type="term" value="P:intein-mediated protein splicing"/>
    <property type="evidence" value="ECO:0007669"/>
    <property type="project" value="InterPro"/>
</dbReference>
<feature type="domain" description="Hint" evidence="2">
    <location>
        <begin position="66"/>
        <end position="167"/>
    </location>
</feature>
<dbReference type="Proteomes" id="UP000199691">
    <property type="component" value="Unassembled WGS sequence"/>
</dbReference>
<dbReference type="SUPFAM" id="SSF51294">
    <property type="entry name" value="Hedgehog/intein (Hint) domain"/>
    <property type="match status" value="1"/>
</dbReference>
<reference evidence="4" key="1">
    <citation type="submission" date="2016-10" db="EMBL/GenBank/DDBJ databases">
        <authorList>
            <person name="Varghese N."/>
            <person name="Submissions S."/>
        </authorList>
    </citation>
    <scope>NUCLEOTIDE SEQUENCE [LARGE SCALE GENOMIC DNA]</scope>
    <source>
        <strain evidence="4">CGMCC 4.6609</strain>
    </source>
</reference>
<feature type="region of interest" description="Disordered" evidence="1">
    <location>
        <begin position="31"/>
        <end position="66"/>
    </location>
</feature>
<dbReference type="InterPro" id="IPR006141">
    <property type="entry name" value="Intein_N"/>
</dbReference>
<dbReference type="PROSITE" id="PS50818">
    <property type="entry name" value="INTEIN_C_TER"/>
    <property type="match status" value="1"/>
</dbReference>
<keyword evidence="4" id="KW-1185">Reference proteome</keyword>
<dbReference type="SMART" id="SM00306">
    <property type="entry name" value="HintN"/>
    <property type="match status" value="1"/>
</dbReference>
<protein>
    <submittedName>
        <fullName evidence="3">Intein C-terminal splicing region/intein N-terminal splicing region</fullName>
    </submittedName>
</protein>
<dbReference type="STRING" id="641025.SAMN05421507_1142"/>
<dbReference type="PROSITE" id="PS50817">
    <property type="entry name" value="INTEIN_N_TER"/>
    <property type="match status" value="1"/>
</dbReference>
<dbReference type="EMBL" id="FNIX01000014">
    <property type="protein sequence ID" value="SDP75788.1"/>
    <property type="molecule type" value="Genomic_DNA"/>
</dbReference>
<accession>A0A1H0VC48</accession>